<reference evidence="1" key="2">
    <citation type="submission" date="2021-05" db="EMBL/GenBank/DDBJ databases">
        <authorList>
            <person name="Pain A."/>
        </authorList>
    </citation>
    <scope>NUCLEOTIDE SEQUENCE</scope>
    <source>
        <strain evidence="1">1802A</strain>
    </source>
</reference>
<evidence type="ECO:0000313" key="2">
    <source>
        <dbReference type="Proteomes" id="UP001195914"/>
    </source>
</evidence>
<reference evidence="1" key="1">
    <citation type="journal article" date="2014" name="Nucleic Acids Res.">
        <title>The evolutionary dynamics of variant antigen genes in Babesia reveal a history of genomic innovation underlying host-parasite interaction.</title>
        <authorList>
            <person name="Jackson A.P."/>
            <person name="Otto T.D."/>
            <person name="Darby A."/>
            <person name="Ramaprasad A."/>
            <person name="Xia D."/>
            <person name="Echaide I.E."/>
            <person name="Farber M."/>
            <person name="Gahlot S."/>
            <person name="Gamble J."/>
            <person name="Gupta D."/>
            <person name="Gupta Y."/>
            <person name="Jackson L."/>
            <person name="Malandrin L."/>
            <person name="Malas T.B."/>
            <person name="Moussa E."/>
            <person name="Nair M."/>
            <person name="Reid A.J."/>
            <person name="Sanders M."/>
            <person name="Sharma J."/>
            <person name="Tracey A."/>
            <person name="Quail M.A."/>
            <person name="Weir W."/>
            <person name="Wastling J.M."/>
            <person name="Hall N."/>
            <person name="Willadsen P."/>
            <person name="Lingelbach K."/>
            <person name="Shiels B."/>
            <person name="Tait A."/>
            <person name="Berriman M."/>
            <person name="Allred D.R."/>
            <person name="Pain A."/>
        </authorList>
    </citation>
    <scope>NUCLEOTIDE SEQUENCE</scope>
    <source>
        <strain evidence="1">1802A</strain>
    </source>
</reference>
<proteinExistence type="predicted"/>
<protein>
    <submittedName>
        <fullName evidence="1">Uncharacterized protein</fullName>
    </submittedName>
</protein>
<comment type="caution">
    <text evidence="1">The sequence shown here is derived from an EMBL/GenBank/DDBJ whole genome shotgun (WGS) entry which is preliminary data.</text>
</comment>
<evidence type="ECO:0000313" key="1">
    <source>
        <dbReference type="EMBL" id="KAK1933460.1"/>
    </source>
</evidence>
<keyword evidence="2" id="KW-1185">Reference proteome</keyword>
<name>A0AAD9G7X2_BABDI</name>
<gene>
    <name evidence="1" type="ORF">X943_003752</name>
</gene>
<accession>A0AAD9G7X2</accession>
<dbReference type="AlphaFoldDB" id="A0AAD9G7X2"/>
<sequence>MGSNALSALLAGGARRTWRESVQRARKDIFGSTTGMPGEEEWVKPLRGRSRNRWYWPSKYLHADFSLRHYLAMQLKRLEKRKEHPAILQLWDTVKLFSTHTDELMRFMGTVDENTFKKSTTLQDAHALLQIISGKSSLPFKIESAVEDSINKDKFQPYIKYALKPLADNTVTNNGAVNTVRERNKFRQMLIADPGIMAALNVRNRFVDALYLRRRAYYLEKLSRKKPVSETIQKYRKHFLTHPDHKVIWPENKGISQHSWPSR</sequence>
<dbReference type="EMBL" id="JAHBMH010000073">
    <property type="protein sequence ID" value="KAK1933460.1"/>
    <property type="molecule type" value="Genomic_DNA"/>
</dbReference>
<dbReference type="Proteomes" id="UP001195914">
    <property type="component" value="Unassembled WGS sequence"/>
</dbReference>
<organism evidence="1 2">
    <name type="scientific">Babesia divergens</name>
    <dbReference type="NCBI Taxonomy" id="32595"/>
    <lineage>
        <taxon>Eukaryota</taxon>
        <taxon>Sar</taxon>
        <taxon>Alveolata</taxon>
        <taxon>Apicomplexa</taxon>
        <taxon>Aconoidasida</taxon>
        <taxon>Piroplasmida</taxon>
        <taxon>Babesiidae</taxon>
        <taxon>Babesia</taxon>
    </lineage>
</organism>